<dbReference type="AlphaFoldDB" id="K7YFD2"/>
<dbReference type="STRING" id="1193729.A1OE_82"/>
<accession>K7YFD2</accession>
<dbReference type="Proteomes" id="UP000010077">
    <property type="component" value="Chromosome"/>
</dbReference>
<evidence type="ECO:0000313" key="1">
    <source>
        <dbReference type="EMBL" id="AFX98295.1"/>
    </source>
</evidence>
<sequence>MNLLKILIISMISNIFEYTKDIPFITLGLGSLSFAFLVF</sequence>
<dbReference type="EMBL" id="CP003539">
    <property type="protein sequence ID" value="AFX98295.1"/>
    <property type="molecule type" value="Genomic_DNA"/>
</dbReference>
<organism evidence="1 2">
    <name type="scientific">Candidatus Endolissoclinum faulkneri L2</name>
    <dbReference type="NCBI Taxonomy" id="1193729"/>
    <lineage>
        <taxon>Bacteria</taxon>
        <taxon>Pseudomonadati</taxon>
        <taxon>Pseudomonadota</taxon>
        <taxon>Alphaproteobacteria</taxon>
        <taxon>Rhodospirillales</taxon>
        <taxon>Rhodospirillaceae</taxon>
        <taxon>Candidatus Endolissoclinum</taxon>
    </lineage>
</organism>
<proteinExistence type="predicted"/>
<name>K7YFD2_9PROT</name>
<reference evidence="1 2" key="1">
    <citation type="journal article" date="2012" name="Proc. Natl. Acad. Sci. U.S.A.">
        <title>Genome streamlining and chemical defense in a coral reef symbiosis.</title>
        <authorList>
            <person name="Kwan J.C."/>
            <person name="Donia M.S."/>
            <person name="Han A.W."/>
            <person name="Hirose E."/>
            <person name="Haygood M.G."/>
            <person name="Schmidt E.W."/>
        </authorList>
    </citation>
    <scope>NUCLEOTIDE SEQUENCE [LARGE SCALE GENOMIC DNA]</scope>
    <source>
        <strain evidence="1 2">L2</strain>
    </source>
</reference>
<dbReference type="HOGENOM" id="CLU_3306432_0_0_5"/>
<protein>
    <submittedName>
        <fullName evidence="1">Uncharacterized protein</fullName>
    </submittedName>
</protein>
<evidence type="ECO:0000313" key="2">
    <source>
        <dbReference type="Proteomes" id="UP000010077"/>
    </source>
</evidence>
<dbReference type="KEGG" id="thal:A1OE_82"/>
<keyword evidence="2" id="KW-1185">Reference proteome</keyword>
<gene>
    <name evidence="1" type="ORF">A1OE_82</name>
</gene>